<organism evidence="1">
    <name type="scientific">marine sediment metagenome</name>
    <dbReference type="NCBI Taxonomy" id="412755"/>
    <lineage>
        <taxon>unclassified sequences</taxon>
        <taxon>metagenomes</taxon>
        <taxon>ecological metagenomes</taxon>
    </lineage>
</organism>
<proteinExistence type="predicted"/>
<comment type="caution">
    <text evidence="1">The sequence shown here is derived from an EMBL/GenBank/DDBJ whole genome shotgun (WGS) entry which is preliminary data.</text>
</comment>
<feature type="non-terminal residue" evidence="1">
    <location>
        <position position="1"/>
    </location>
</feature>
<sequence length="44" mass="5050">TQGLGIPCSIRTELQAHYSFKNITENTPYFNFPYEIATSFHSPQ</sequence>
<dbReference type="AlphaFoldDB" id="X1U0R3"/>
<gene>
    <name evidence="1" type="ORF">S12H4_29409</name>
</gene>
<accession>X1U0R3</accession>
<protein>
    <submittedName>
        <fullName evidence="1">Uncharacterized protein</fullName>
    </submittedName>
</protein>
<name>X1U0R3_9ZZZZ</name>
<dbReference type="EMBL" id="BARW01016961">
    <property type="protein sequence ID" value="GAI97196.1"/>
    <property type="molecule type" value="Genomic_DNA"/>
</dbReference>
<reference evidence="1" key="1">
    <citation type="journal article" date="2014" name="Front. Microbiol.">
        <title>High frequency of phylogenetically diverse reductive dehalogenase-homologous genes in deep subseafloor sedimentary metagenomes.</title>
        <authorList>
            <person name="Kawai M."/>
            <person name="Futagami T."/>
            <person name="Toyoda A."/>
            <person name="Takaki Y."/>
            <person name="Nishi S."/>
            <person name="Hori S."/>
            <person name="Arai W."/>
            <person name="Tsubouchi T."/>
            <person name="Morono Y."/>
            <person name="Uchiyama I."/>
            <person name="Ito T."/>
            <person name="Fujiyama A."/>
            <person name="Inagaki F."/>
            <person name="Takami H."/>
        </authorList>
    </citation>
    <scope>NUCLEOTIDE SEQUENCE</scope>
    <source>
        <strain evidence="1">Expedition CK06-06</strain>
    </source>
</reference>
<evidence type="ECO:0000313" key="1">
    <source>
        <dbReference type="EMBL" id="GAI97196.1"/>
    </source>
</evidence>